<sequence>MSRSIPVDLKQTVDGLVSSDDVELGAGDDLVLDVLCQVDEVVGIAGNADHQVAVLVGMFLCVAEVGVVDGVDLFISYTAGSGNDVSLSTVPEPATMSLLALGGLAVLRRRRR</sequence>
<evidence type="ECO:0000259" key="2">
    <source>
        <dbReference type="Pfam" id="PF07589"/>
    </source>
</evidence>
<protein>
    <recommendedName>
        <fullName evidence="2">Ice-binding protein C-terminal domain-containing protein</fullName>
    </recommendedName>
</protein>
<evidence type="ECO:0000313" key="3">
    <source>
        <dbReference type="EMBL" id="KKN84840.1"/>
    </source>
</evidence>
<evidence type="ECO:0000256" key="1">
    <source>
        <dbReference type="SAM" id="Phobius"/>
    </source>
</evidence>
<gene>
    <name evidence="3" type="ORF">LCGC14_0285040</name>
</gene>
<feature type="transmembrane region" description="Helical" evidence="1">
    <location>
        <begin position="52"/>
        <end position="77"/>
    </location>
</feature>
<reference evidence="3" key="1">
    <citation type="journal article" date="2015" name="Nature">
        <title>Complex archaea that bridge the gap between prokaryotes and eukaryotes.</title>
        <authorList>
            <person name="Spang A."/>
            <person name="Saw J.H."/>
            <person name="Jorgensen S.L."/>
            <person name="Zaremba-Niedzwiedzka K."/>
            <person name="Martijn J."/>
            <person name="Lind A.E."/>
            <person name="van Eijk R."/>
            <person name="Schleper C."/>
            <person name="Guy L."/>
            <person name="Ettema T.J."/>
        </authorList>
    </citation>
    <scope>NUCLEOTIDE SEQUENCE</scope>
</reference>
<keyword evidence="1" id="KW-0472">Membrane</keyword>
<dbReference type="AlphaFoldDB" id="A0A0F9TUZ7"/>
<feature type="transmembrane region" description="Helical" evidence="1">
    <location>
        <begin position="89"/>
        <end position="107"/>
    </location>
</feature>
<keyword evidence="1" id="KW-0812">Transmembrane</keyword>
<dbReference type="InterPro" id="IPR017756">
    <property type="entry name" value="TM_Gly-Cys-Arg_CS"/>
</dbReference>
<accession>A0A0F9TUZ7</accession>
<feature type="domain" description="Ice-binding protein C-terminal" evidence="2">
    <location>
        <begin position="89"/>
        <end position="111"/>
    </location>
</feature>
<dbReference type="NCBIfam" id="TIGR03382">
    <property type="entry name" value="GC_trans_RRR"/>
    <property type="match status" value="1"/>
</dbReference>
<dbReference type="EMBL" id="LAZR01000166">
    <property type="protein sequence ID" value="KKN84840.1"/>
    <property type="molecule type" value="Genomic_DNA"/>
</dbReference>
<dbReference type="Pfam" id="PF07589">
    <property type="entry name" value="PEP-CTERM"/>
    <property type="match status" value="1"/>
</dbReference>
<comment type="caution">
    <text evidence="3">The sequence shown here is derived from an EMBL/GenBank/DDBJ whole genome shotgun (WGS) entry which is preliminary data.</text>
</comment>
<organism evidence="3">
    <name type="scientific">marine sediment metagenome</name>
    <dbReference type="NCBI Taxonomy" id="412755"/>
    <lineage>
        <taxon>unclassified sequences</taxon>
        <taxon>metagenomes</taxon>
        <taxon>ecological metagenomes</taxon>
    </lineage>
</organism>
<dbReference type="InterPro" id="IPR013424">
    <property type="entry name" value="Ice-binding_C"/>
</dbReference>
<dbReference type="NCBIfam" id="TIGR02595">
    <property type="entry name" value="PEP_CTERM"/>
    <property type="match status" value="1"/>
</dbReference>
<name>A0A0F9TUZ7_9ZZZZ</name>
<proteinExistence type="predicted"/>
<keyword evidence="1" id="KW-1133">Transmembrane helix</keyword>